<evidence type="ECO:0000256" key="5">
    <source>
        <dbReference type="ARBA" id="ARBA00022617"/>
    </source>
</evidence>
<name>A0ABT2BKE2_9BURK</name>
<evidence type="ECO:0000256" key="2">
    <source>
        <dbReference type="ARBA" id="ARBA00004651"/>
    </source>
</evidence>
<protein>
    <submittedName>
        <fullName evidence="15">Cytochrome b</fullName>
    </submittedName>
</protein>
<comment type="caution">
    <text evidence="15">The sequence shown here is derived from an EMBL/GenBank/DDBJ whole genome shotgun (WGS) entry which is preliminary data.</text>
</comment>
<keyword evidence="10" id="KW-0408">Iron</keyword>
<reference evidence="15 16" key="1">
    <citation type="submission" date="2022-08" db="EMBL/GenBank/DDBJ databases">
        <title>Reclassification of Massilia species as members of the genera Telluria, Duganella, Pseudoduganella, Mokoshia gen. nov. and Zemynaea gen. nov. using orthogonal and non-orthogonal genome-based approaches.</title>
        <authorList>
            <person name="Bowman J.P."/>
        </authorList>
    </citation>
    <scope>NUCLEOTIDE SEQUENCE [LARGE SCALE GENOMIC DNA]</scope>
    <source>
        <strain evidence="15 16">JCM 31607</strain>
    </source>
</reference>
<keyword evidence="3" id="KW-0813">Transport</keyword>
<organism evidence="15 16">
    <name type="scientific">Massilia solisilvae</name>
    <dbReference type="NCBI Taxonomy" id="1811225"/>
    <lineage>
        <taxon>Bacteria</taxon>
        <taxon>Pseudomonadati</taxon>
        <taxon>Pseudomonadota</taxon>
        <taxon>Betaproteobacteria</taxon>
        <taxon>Burkholderiales</taxon>
        <taxon>Oxalobacteraceae</taxon>
        <taxon>Telluria group</taxon>
        <taxon>Massilia</taxon>
    </lineage>
</organism>
<evidence type="ECO:0000256" key="10">
    <source>
        <dbReference type="ARBA" id="ARBA00023004"/>
    </source>
</evidence>
<keyword evidence="11 13" id="KW-0472">Membrane</keyword>
<comment type="cofactor">
    <cofactor evidence="1">
        <name>heme b</name>
        <dbReference type="ChEBI" id="CHEBI:60344"/>
    </cofactor>
</comment>
<evidence type="ECO:0000313" key="15">
    <source>
        <dbReference type="EMBL" id="MCS0608358.1"/>
    </source>
</evidence>
<evidence type="ECO:0000256" key="8">
    <source>
        <dbReference type="ARBA" id="ARBA00022982"/>
    </source>
</evidence>
<comment type="subcellular location">
    <subcellularLocation>
        <location evidence="2">Cell membrane</location>
        <topology evidence="2">Multi-pass membrane protein</topology>
    </subcellularLocation>
</comment>
<evidence type="ECO:0000256" key="12">
    <source>
        <dbReference type="ARBA" id="ARBA00037975"/>
    </source>
</evidence>
<comment type="similarity">
    <text evidence="12">Belongs to the cytochrome b561 family.</text>
</comment>
<dbReference type="PANTHER" id="PTHR30529:SF1">
    <property type="entry name" value="CYTOCHROME B561 HOMOLOG 2"/>
    <property type="match status" value="1"/>
</dbReference>
<gene>
    <name evidence="15" type="ORF">NX773_09300</name>
</gene>
<dbReference type="SUPFAM" id="SSF81342">
    <property type="entry name" value="Transmembrane di-heme cytochromes"/>
    <property type="match status" value="1"/>
</dbReference>
<feature type="domain" description="Cytochrome b561 bacterial/Ni-hydrogenase" evidence="14">
    <location>
        <begin position="17"/>
        <end position="186"/>
    </location>
</feature>
<evidence type="ECO:0000313" key="16">
    <source>
        <dbReference type="Proteomes" id="UP001205861"/>
    </source>
</evidence>
<sequence length="202" mass="22525">MRIDDDPQLMVEPGEWRYAPVAVALHWLLALLIVSTAALGWYMTSVEDDPGAERWFDLHKSVGIVIFVLVLARALWRLTHRPAALPASMPRWEVVASLVVQRLLYGGMVLLPVTGLLGALYTKSGVAFFGLQLPRWAAPAHDTAEAFFEVHETLVWAMAALVALHVAAGLKHALVDRDRVFQRMWFQQRKRPAGSRPRGGTV</sequence>
<feature type="transmembrane region" description="Helical" evidence="13">
    <location>
        <begin position="99"/>
        <end position="121"/>
    </location>
</feature>
<evidence type="ECO:0000256" key="6">
    <source>
        <dbReference type="ARBA" id="ARBA00022692"/>
    </source>
</evidence>
<evidence type="ECO:0000256" key="4">
    <source>
        <dbReference type="ARBA" id="ARBA00022475"/>
    </source>
</evidence>
<dbReference type="Pfam" id="PF01292">
    <property type="entry name" value="Ni_hydr_CYTB"/>
    <property type="match status" value="1"/>
</dbReference>
<dbReference type="Gene3D" id="1.20.950.20">
    <property type="entry name" value="Transmembrane di-heme cytochromes, Chain C"/>
    <property type="match status" value="1"/>
</dbReference>
<evidence type="ECO:0000259" key="14">
    <source>
        <dbReference type="Pfam" id="PF01292"/>
    </source>
</evidence>
<evidence type="ECO:0000256" key="11">
    <source>
        <dbReference type="ARBA" id="ARBA00023136"/>
    </source>
</evidence>
<dbReference type="InterPro" id="IPR011577">
    <property type="entry name" value="Cyt_b561_bac/Ni-Hgenase"/>
</dbReference>
<evidence type="ECO:0000256" key="9">
    <source>
        <dbReference type="ARBA" id="ARBA00022989"/>
    </source>
</evidence>
<keyword evidence="4" id="KW-1003">Cell membrane</keyword>
<dbReference type="EMBL" id="JANUGV010000002">
    <property type="protein sequence ID" value="MCS0608358.1"/>
    <property type="molecule type" value="Genomic_DNA"/>
</dbReference>
<accession>A0ABT2BKE2</accession>
<keyword evidence="9 13" id="KW-1133">Transmembrane helix</keyword>
<feature type="transmembrane region" description="Helical" evidence="13">
    <location>
        <begin position="21"/>
        <end position="42"/>
    </location>
</feature>
<evidence type="ECO:0000256" key="13">
    <source>
        <dbReference type="SAM" id="Phobius"/>
    </source>
</evidence>
<keyword evidence="5" id="KW-0349">Heme</keyword>
<evidence type="ECO:0000256" key="3">
    <source>
        <dbReference type="ARBA" id="ARBA00022448"/>
    </source>
</evidence>
<dbReference type="PANTHER" id="PTHR30529">
    <property type="entry name" value="CYTOCHROME B561"/>
    <property type="match status" value="1"/>
</dbReference>
<keyword evidence="8" id="KW-0249">Electron transport</keyword>
<keyword evidence="7" id="KW-0479">Metal-binding</keyword>
<keyword evidence="6 13" id="KW-0812">Transmembrane</keyword>
<dbReference type="RefSeq" id="WP_258856061.1">
    <property type="nucleotide sequence ID" value="NZ_JANUGV010000002.1"/>
</dbReference>
<keyword evidence="16" id="KW-1185">Reference proteome</keyword>
<evidence type="ECO:0000256" key="1">
    <source>
        <dbReference type="ARBA" id="ARBA00001970"/>
    </source>
</evidence>
<proteinExistence type="inferred from homology"/>
<feature type="transmembrane region" description="Helical" evidence="13">
    <location>
        <begin position="62"/>
        <end position="78"/>
    </location>
</feature>
<dbReference type="InterPro" id="IPR016174">
    <property type="entry name" value="Di-haem_cyt_TM"/>
</dbReference>
<feature type="transmembrane region" description="Helical" evidence="13">
    <location>
        <begin position="154"/>
        <end position="174"/>
    </location>
</feature>
<dbReference type="InterPro" id="IPR052168">
    <property type="entry name" value="Cytochrome_b561_oxidase"/>
</dbReference>
<dbReference type="Proteomes" id="UP001205861">
    <property type="component" value="Unassembled WGS sequence"/>
</dbReference>
<evidence type="ECO:0000256" key="7">
    <source>
        <dbReference type="ARBA" id="ARBA00022723"/>
    </source>
</evidence>